<feature type="binding site" evidence="12">
    <location>
        <begin position="164"/>
        <end position="166"/>
    </location>
    <ligand>
        <name>NADP(+)</name>
        <dbReference type="ChEBI" id="CHEBI:58349"/>
    </ligand>
</feature>
<feature type="domain" description="Tetrahydrofolate dehydrogenase/cyclohydrolase catalytic" evidence="13">
    <location>
        <begin position="5"/>
        <end position="119"/>
    </location>
</feature>
<comment type="caution">
    <text evidence="12">Lacks conserved residue(s) required for the propagation of feature annotation.</text>
</comment>
<keyword evidence="3 12" id="KW-0554">One-carbon metabolism</keyword>
<dbReference type="InterPro" id="IPR000672">
    <property type="entry name" value="THF_DH/CycHdrlase"/>
</dbReference>
<dbReference type="FunFam" id="3.40.50.10860:FF:000005">
    <property type="entry name" value="C-1-tetrahydrofolate synthase, cytoplasmic, putative"/>
    <property type="match status" value="1"/>
</dbReference>
<dbReference type="GO" id="GO:0035999">
    <property type="term" value="P:tetrahydrofolate interconversion"/>
    <property type="evidence" value="ECO:0007669"/>
    <property type="project" value="UniProtKB-UniRule"/>
</dbReference>
<keyword evidence="4 12" id="KW-0028">Amino-acid biosynthesis</keyword>
<keyword evidence="6 12" id="KW-0378">Hydrolase</keyword>
<dbReference type="EMBL" id="NGNX01000055">
    <property type="protein sequence ID" value="OYR90453.1"/>
    <property type="molecule type" value="Genomic_DNA"/>
</dbReference>
<dbReference type="RefSeq" id="WP_094495998.1">
    <property type="nucleotide sequence ID" value="NZ_NGNV01000065.1"/>
</dbReference>
<comment type="catalytic activity">
    <reaction evidence="12">
        <text>(6R)-5,10-methenyltetrahydrofolate + H2O = (6R)-10-formyltetrahydrofolate + H(+)</text>
        <dbReference type="Rhea" id="RHEA:23700"/>
        <dbReference type="ChEBI" id="CHEBI:15377"/>
        <dbReference type="ChEBI" id="CHEBI:15378"/>
        <dbReference type="ChEBI" id="CHEBI:57455"/>
        <dbReference type="ChEBI" id="CHEBI:195366"/>
        <dbReference type="EC" id="3.5.4.9"/>
    </reaction>
</comment>
<evidence type="ECO:0000313" key="16">
    <source>
        <dbReference type="EMBL" id="OYR90453.1"/>
    </source>
</evidence>
<dbReference type="SUPFAM" id="SSF53223">
    <property type="entry name" value="Aminoacid dehydrogenase-like, N-terminal domain"/>
    <property type="match status" value="1"/>
</dbReference>
<protein>
    <recommendedName>
        <fullName evidence="12">Bifunctional protein FolD</fullName>
    </recommendedName>
    <domain>
        <recommendedName>
            <fullName evidence="12">Methylenetetrahydrofolate dehydrogenase</fullName>
            <ecNumber evidence="12">1.5.1.5</ecNumber>
        </recommendedName>
    </domain>
    <domain>
        <recommendedName>
            <fullName evidence="12">Methenyltetrahydrofolate cyclohydrolase</fullName>
            <ecNumber evidence="12">3.5.4.9</ecNumber>
        </recommendedName>
    </domain>
</protein>
<dbReference type="Proteomes" id="UP000215828">
    <property type="component" value="Unassembled WGS sequence"/>
</dbReference>
<dbReference type="Pfam" id="PF00763">
    <property type="entry name" value="THF_DHG_CYH"/>
    <property type="match status" value="1"/>
</dbReference>
<evidence type="ECO:0000256" key="10">
    <source>
        <dbReference type="ARBA" id="ARBA00023167"/>
    </source>
</evidence>
<keyword evidence="11 12" id="KW-0511">Multifunctional enzyme</keyword>
<dbReference type="GO" id="GO:0009086">
    <property type="term" value="P:methionine biosynthetic process"/>
    <property type="evidence" value="ECO:0007669"/>
    <property type="project" value="UniProtKB-KW"/>
</dbReference>
<keyword evidence="10 12" id="KW-0486">Methionine biosynthesis</keyword>
<name>A0A256LBB3_9LACO</name>
<dbReference type="HAMAP" id="MF_01576">
    <property type="entry name" value="THF_DHG_CYH"/>
    <property type="match status" value="1"/>
</dbReference>
<dbReference type="CDD" id="cd01080">
    <property type="entry name" value="NAD_bind_m-THF_DH_Cyclohyd"/>
    <property type="match status" value="1"/>
</dbReference>
<dbReference type="Proteomes" id="UP000216316">
    <property type="component" value="Unassembled WGS sequence"/>
</dbReference>
<feature type="domain" description="Tetrahydrofolate dehydrogenase/cyclohydrolase NAD(P)-binding" evidence="14">
    <location>
        <begin position="138"/>
        <end position="279"/>
    </location>
</feature>
<dbReference type="EC" id="1.5.1.5" evidence="12"/>
<dbReference type="GO" id="GO:0004488">
    <property type="term" value="F:methylenetetrahydrofolate dehydrogenase (NADP+) activity"/>
    <property type="evidence" value="ECO:0007669"/>
    <property type="project" value="UniProtKB-UniRule"/>
</dbReference>
<dbReference type="GO" id="GO:0004477">
    <property type="term" value="F:methenyltetrahydrofolate cyclohydrolase activity"/>
    <property type="evidence" value="ECO:0007669"/>
    <property type="project" value="UniProtKB-UniRule"/>
</dbReference>
<evidence type="ECO:0000256" key="8">
    <source>
        <dbReference type="ARBA" id="ARBA00023002"/>
    </source>
</evidence>
<evidence type="ECO:0000259" key="13">
    <source>
        <dbReference type="Pfam" id="PF00763"/>
    </source>
</evidence>
<evidence type="ECO:0000256" key="9">
    <source>
        <dbReference type="ARBA" id="ARBA00023102"/>
    </source>
</evidence>
<comment type="caution">
    <text evidence="16">The sequence shown here is derived from an EMBL/GenBank/DDBJ whole genome shotgun (WGS) entry which is preliminary data.</text>
</comment>
<dbReference type="EMBL" id="NGNV01000065">
    <property type="protein sequence ID" value="OYR86672.1"/>
    <property type="molecule type" value="Genomic_DNA"/>
</dbReference>
<comment type="function">
    <text evidence="12">Catalyzes the oxidation of 5,10-methylenetetrahydrofolate to 5,10-methenyltetrahydrofolate and then the hydrolysis of 5,10-methenyltetrahydrofolate to 10-formyltetrahydrofolate.</text>
</comment>
<reference evidence="16 17" key="1">
    <citation type="submission" date="2017-04" db="EMBL/GenBank/DDBJ databases">
        <authorList>
            <person name="Afonso C.L."/>
            <person name="Miller P.J."/>
            <person name="Scott M.A."/>
            <person name="Spackman E."/>
            <person name="Goraichik I."/>
            <person name="Dimitrov K.M."/>
            <person name="Suarez D.L."/>
            <person name="Swayne D.E."/>
        </authorList>
    </citation>
    <scope>NUCLEOTIDE SEQUENCE [LARGE SCALE GENOMIC DNA]</scope>
    <source>
        <strain evidence="16 17">609q</strain>
    </source>
</reference>
<comment type="subunit">
    <text evidence="2 12">Homodimer.</text>
</comment>
<dbReference type="AlphaFoldDB" id="A0A256LBB3"/>
<dbReference type="InterPro" id="IPR020631">
    <property type="entry name" value="THF_DH/CycHdrlase_NAD-bd_dom"/>
</dbReference>
<organism evidence="16 17">
    <name type="scientific">Lactobacillus taiwanensis</name>
    <dbReference type="NCBI Taxonomy" id="508451"/>
    <lineage>
        <taxon>Bacteria</taxon>
        <taxon>Bacillati</taxon>
        <taxon>Bacillota</taxon>
        <taxon>Bacilli</taxon>
        <taxon>Lactobacillales</taxon>
        <taxon>Lactobacillaceae</taxon>
        <taxon>Lactobacillus</taxon>
    </lineage>
</organism>
<evidence type="ECO:0000259" key="14">
    <source>
        <dbReference type="Pfam" id="PF02882"/>
    </source>
</evidence>
<evidence type="ECO:0000256" key="2">
    <source>
        <dbReference type="ARBA" id="ARBA00011738"/>
    </source>
</evidence>
<dbReference type="GO" id="GO:0006164">
    <property type="term" value="P:purine nucleotide biosynthetic process"/>
    <property type="evidence" value="ECO:0007669"/>
    <property type="project" value="UniProtKB-KW"/>
</dbReference>
<evidence type="ECO:0000256" key="4">
    <source>
        <dbReference type="ARBA" id="ARBA00022605"/>
    </source>
</evidence>
<dbReference type="Gene3D" id="3.40.50.720">
    <property type="entry name" value="NAD(P)-binding Rossmann-like Domain"/>
    <property type="match status" value="1"/>
</dbReference>
<dbReference type="InterPro" id="IPR020630">
    <property type="entry name" value="THF_DH/CycHdrlase_cat_dom"/>
</dbReference>
<dbReference type="GO" id="GO:0000105">
    <property type="term" value="P:L-histidine biosynthetic process"/>
    <property type="evidence" value="ECO:0007669"/>
    <property type="project" value="UniProtKB-KW"/>
</dbReference>
<gene>
    <name evidence="12" type="primary">folD</name>
    <name evidence="15" type="ORF">CBF53_11615</name>
    <name evidence="16" type="ORF">CBF70_09345</name>
</gene>
<comment type="pathway">
    <text evidence="1 12">One-carbon metabolism; tetrahydrofolate interconversion.</text>
</comment>
<comment type="catalytic activity">
    <reaction evidence="12">
        <text>(6R)-5,10-methylene-5,6,7,8-tetrahydrofolate + NADP(+) = (6R)-5,10-methenyltetrahydrofolate + NADPH</text>
        <dbReference type="Rhea" id="RHEA:22812"/>
        <dbReference type="ChEBI" id="CHEBI:15636"/>
        <dbReference type="ChEBI" id="CHEBI:57455"/>
        <dbReference type="ChEBI" id="CHEBI:57783"/>
        <dbReference type="ChEBI" id="CHEBI:58349"/>
        <dbReference type="EC" id="1.5.1.5"/>
    </reaction>
</comment>
<dbReference type="InterPro" id="IPR046346">
    <property type="entry name" value="Aminoacid_DH-like_N_sf"/>
</dbReference>
<reference evidence="15" key="2">
    <citation type="submission" date="2017-05" db="EMBL/GenBank/DDBJ databases">
        <authorList>
            <person name="Lin X.B."/>
            <person name="Stothard P."/>
            <person name="Tasseva G."/>
            <person name="Walter J."/>
        </authorList>
    </citation>
    <scope>NUCLEOTIDE SEQUENCE</scope>
    <source>
        <strain evidence="15">609u</strain>
    </source>
</reference>
<dbReference type="EC" id="3.5.4.9" evidence="12"/>
<evidence type="ECO:0000256" key="7">
    <source>
        <dbReference type="ARBA" id="ARBA00022857"/>
    </source>
</evidence>
<proteinExistence type="inferred from homology"/>
<keyword evidence="18" id="KW-1185">Reference proteome</keyword>
<dbReference type="InterPro" id="IPR020867">
    <property type="entry name" value="THF_DH/CycHdrlase_CS"/>
</dbReference>
<reference evidence="17 18" key="3">
    <citation type="submission" date="2017-09" db="EMBL/GenBank/DDBJ databases">
        <title>Tripartite evolution among Lactobacillus johnsonii, Lactobacillus taiwanensis, Lactobacillus reuteri and their rodent host.</title>
        <authorList>
            <person name="Wang T."/>
            <person name="Knowles S."/>
            <person name="Cheng C."/>
        </authorList>
    </citation>
    <scope>NUCLEOTIDE SEQUENCE [LARGE SCALE GENOMIC DNA]</scope>
    <source>
        <strain evidence="16 17">609q</strain>
        <strain evidence="15 18">609u</strain>
    </source>
</reference>
<dbReference type="SUPFAM" id="SSF51735">
    <property type="entry name" value="NAD(P)-binding Rossmann-fold domains"/>
    <property type="match status" value="1"/>
</dbReference>
<dbReference type="PANTHER" id="PTHR48099:SF5">
    <property type="entry name" value="C-1-TETRAHYDROFOLATE SYNTHASE, CYTOPLASMIC"/>
    <property type="match status" value="1"/>
</dbReference>
<keyword evidence="8 12" id="KW-0560">Oxidoreductase</keyword>
<sequence>MKKLLEGKTPANKITENLTKEIKNLKNDGINPTLCVIEVGDDPASKIYLRVKRNLAKKVGINEVGLHFPADTSQAELLGKIKELNQDPNIDGIMVQLPVPPQIDPRAIFETIAPEKDADGFSPLNLGRLWEGQSDIIPATVRSILTLIDYYGIEMAGKNTVIIGRSVIVGKPLAAVLLGRDATVTIAHSKTKDLATLTKNADVIISDVGKAHLVTENMVKDGAVIIDVGMNRENGKLMGDVDFDTVAPKADAITPVPGGVGPLTVASLMKQAVILTRKQHGR</sequence>
<dbReference type="Gene3D" id="3.40.50.10860">
    <property type="entry name" value="Leucine Dehydrogenase, chain A, domain 1"/>
    <property type="match status" value="1"/>
</dbReference>
<evidence type="ECO:0000256" key="5">
    <source>
        <dbReference type="ARBA" id="ARBA00022755"/>
    </source>
</evidence>
<keyword evidence="5 12" id="KW-0658">Purine biosynthesis</keyword>
<dbReference type="GO" id="GO:0005829">
    <property type="term" value="C:cytosol"/>
    <property type="evidence" value="ECO:0007669"/>
    <property type="project" value="TreeGrafter"/>
</dbReference>
<dbReference type="Pfam" id="PF02882">
    <property type="entry name" value="THF_DHG_CYH_C"/>
    <property type="match status" value="1"/>
</dbReference>
<keyword evidence="9 12" id="KW-0368">Histidine biosynthesis</keyword>
<keyword evidence="7 12" id="KW-0521">NADP</keyword>
<evidence type="ECO:0000313" key="18">
    <source>
        <dbReference type="Proteomes" id="UP000216316"/>
    </source>
</evidence>
<dbReference type="InterPro" id="IPR036291">
    <property type="entry name" value="NAD(P)-bd_dom_sf"/>
</dbReference>
<comment type="similarity">
    <text evidence="12">Belongs to the tetrahydrofolate dehydrogenase/cyclohydrolase family.</text>
</comment>
<evidence type="ECO:0000256" key="3">
    <source>
        <dbReference type="ARBA" id="ARBA00022563"/>
    </source>
</evidence>
<evidence type="ECO:0000256" key="1">
    <source>
        <dbReference type="ARBA" id="ARBA00004777"/>
    </source>
</evidence>
<evidence type="ECO:0000256" key="6">
    <source>
        <dbReference type="ARBA" id="ARBA00022801"/>
    </source>
</evidence>
<evidence type="ECO:0000256" key="12">
    <source>
        <dbReference type="HAMAP-Rule" id="MF_01576"/>
    </source>
</evidence>
<evidence type="ECO:0000313" key="15">
    <source>
        <dbReference type="EMBL" id="OYR86672.1"/>
    </source>
</evidence>
<accession>A0A256LBB3</accession>
<dbReference type="UniPathway" id="UPA00193"/>
<dbReference type="FunFam" id="3.40.50.720:FF:000094">
    <property type="entry name" value="Bifunctional protein FolD"/>
    <property type="match status" value="1"/>
</dbReference>
<evidence type="ECO:0000313" key="17">
    <source>
        <dbReference type="Proteomes" id="UP000215828"/>
    </source>
</evidence>
<dbReference type="PANTHER" id="PTHR48099">
    <property type="entry name" value="C-1-TETRAHYDROFOLATE SYNTHASE, CYTOPLASMIC-RELATED"/>
    <property type="match status" value="1"/>
</dbReference>
<dbReference type="PRINTS" id="PR00085">
    <property type="entry name" value="THFDHDRGNASE"/>
</dbReference>
<dbReference type="PROSITE" id="PS00766">
    <property type="entry name" value="THF_DHG_CYH_1"/>
    <property type="match status" value="1"/>
</dbReference>
<evidence type="ECO:0000256" key="11">
    <source>
        <dbReference type="ARBA" id="ARBA00023268"/>
    </source>
</evidence>